<reference evidence="1" key="1">
    <citation type="submission" date="2019-08" db="EMBL/GenBank/DDBJ databases">
        <authorList>
            <person name="Kucharzyk K."/>
            <person name="Murdoch R.W."/>
            <person name="Higgins S."/>
            <person name="Loffler F."/>
        </authorList>
    </citation>
    <scope>NUCLEOTIDE SEQUENCE</scope>
</reference>
<sequence length="195" mass="22555">MSYKEIVDQAIATHGQTFERALHEKAVELCQANMDLREYNTAMVEFVWQYQPDKRPAIILFFGSMYYPRIQLDRKNAKDARLIQAVEETIVANQELLKPYILNTRFFFPYIADSSFLSVSDDPAALNSYTDNYPANLRLQQTDFALIGRLSMPVVNIGSYGKDAHQFLERIDAEYTLGVVPVLIEETIRRFFTLH</sequence>
<proteinExistence type="predicted"/>
<name>A0A645HS55_9ZZZZ</name>
<gene>
    <name evidence="1" type="ORF">SDC9_189436</name>
</gene>
<evidence type="ECO:0000313" key="1">
    <source>
        <dbReference type="EMBL" id="MPN41881.1"/>
    </source>
</evidence>
<evidence type="ECO:0008006" key="2">
    <source>
        <dbReference type="Google" id="ProtNLM"/>
    </source>
</evidence>
<dbReference type="EMBL" id="VSSQ01099222">
    <property type="protein sequence ID" value="MPN41881.1"/>
    <property type="molecule type" value="Genomic_DNA"/>
</dbReference>
<accession>A0A645HS55</accession>
<comment type="caution">
    <text evidence="1">The sequence shown here is derived from an EMBL/GenBank/DDBJ whole genome shotgun (WGS) entry which is preliminary data.</text>
</comment>
<dbReference type="AlphaFoldDB" id="A0A645HS55"/>
<organism evidence="1">
    <name type="scientific">bioreactor metagenome</name>
    <dbReference type="NCBI Taxonomy" id="1076179"/>
    <lineage>
        <taxon>unclassified sequences</taxon>
        <taxon>metagenomes</taxon>
        <taxon>ecological metagenomes</taxon>
    </lineage>
</organism>
<protein>
    <recommendedName>
        <fullName evidence="2">Protein RocB</fullName>
    </recommendedName>
</protein>